<sequence length="224" mass="24191">MPRTRAGSGAEPTGASSAQQQYRTLREEILAGRLVPGTVLLETAVSARLGAGRAPVREAILRLEAEGLLSRGPQGVQVRVRSTDEIFDIYQARIALEAEAAATAARRASELDLTRLRHVQQQSRDAADPAQARALHARWHSVLAAASHNATVTELLERLAFQLAPYETGSLADPGNLTTSHDEHDQLIEAIAAGDHQIARELIATHLRRTRDVRVAALVSAETI</sequence>
<keyword evidence="3" id="KW-0804">Transcription</keyword>
<dbReference type="GO" id="GO:0003677">
    <property type="term" value="F:DNA binding"/>
    <property type="evidence" value="ECO:0007669"/>
    <property type="project" value="UniProtKB-KW"/>
</dbReference>
<evidence type="ECO:0000259" key="5">
    <source>
        <dbReference type="PROSITE" id="PS50949"/>
    </source>
</evidence>
<reference evidence="6" key="1">
    <citation type="submission" date="2020-12" db="EMBL/GenBank/DDBJ databases">
        <title>Prauserella sp. ASG 168, a novel actinomycete isolated from cave rock.</title>
        <authorList>
            <person name="Suriyachadkun C."/>
        </authorList>
    </citation>
    <scope>NUCLEOTIDE SEQUENCE</scope>
    <source>
        <strain evidence="6">ASG 168</strain>
    </source>
</reference>
<evidence type="ECO:0000313" key="6">
    <source>
        <dbReference type="EMBL" id="MBK1787484.1"/>
    </source>
</evidence>
<keyword evidence="2" id="KW-0238">DNA-binding</keyword>
<protein>
    <submittedName>
        <fullName evidence="6">GntR family transcriptional regulator</fullName>
    </submittedName>
</protein>
<keyword evidence="1" id="KW-0805">Transcription regulation</keyword>
<proteinExistence type="predicted"/>
<evidence type="ECO:0000256" key="3">
    <source>
        <dbReference type="ARBA" id="ARBA00023163"/>
    </source>
</evidence>
<dbReference type="GO" id="GO:0003700">
    <property type="term" value="F:DNA-binding transcription factor activity"/>
    <property type="evidence" value="ECO:0007669"/>
    <property type="project" value="InterPro"/>
</dbReference>
<comment type="caution">
    <text evidence="6">The sequence shown here is derived from an EMBL/GenBank/DDBJ whole genome shotgun (WGS) entry which is preliminary data.</text>
</comment>
<dbReference type="RefSeq" id="WP_200322159.1">
    <property type="nucleotide sequence ID" value="NZ_JAENJH010000007.1"/>
</dbReference>
<evidence type="ECO:0000313" key="7">
    <source>
        <dbReference type="Proteomes" id="UP000635245"/>
    </source>
</evidence>
<dbReference type="PROSITE" id="PS50949">
    <property type="entry name" value="HTH_GNTR"/>
    <property type="match status" value="1"/>
</dbReference>
<dbReference type="Pfam" id="PF00392">
    <property type="entry name" value="GntR"/>
    <property type="match status" value="1"/>
</dbReference>
<name>A0A934QY87_9PSEU</name>
<dbReference type="InterPro" id="IPR011711">
    <property type="entry name" value="GntR_C"/>
</dbReference>
<dbReference type="InterPro" id="IPR008920">
    <property type="entry name" value="TF_FadR/GntR_C"/>
</dbReference>
<dbReference type="InterPro" id="IPR036388">
    <property type="entry name" value="WH-like_DNA-bd_sf"/>
</dbReference>
<dbReference type="AlphaFoldDB" id="A0A934QY87"/>
<dbReference type="PANTHER" id="PTHR43537:SF24">
    <property type="entry name" value="GLUCONATE OPERON TRANSCRIPTIONAL REPRESSOR"/>
    <property type="match status" value="1"/>
</dbReference>
<dbReference type="SUPFAM" id="SSF48008">
    <property type="entry name" value="GntR ligand-binding domain-like"/>
    <property type="match status" value="1"/>
</dbReference>
<dbReference type="SMART" id="SM00895">
    <property type="entry name" value="FCD"/>
    <property type="match status" value="1"/>
</dbReference>
<feature type="region of interest" description="Disordered" evidence="4">
    <location>
        <begin position="1"/>
        <end position="20"/>
    </location>
</feature>
<evidence type="ECO:0000256" key="1">
    <source>
        <dbReference type="ARBA" id="ARBA00023015"/>
    </source>
</evidence>
<dbReference type="InterPro" id="IPR000524">
    <property type="entry name" value="Tscrpt_reg_HTH_GntR"/>
</dbReference>
<gene>
    <name evidence="6" type="ORF">JHE00_24430</name>
</gene>
<dbReference type="SMART" id="SM00345">
    <property type="entry name" value="HTH_GNTR"/>
    <property type="match status" value="1"/>
</dbReference>
<dbReference type="EMBL" id="JAENJH010000007">
    <property type="protein sequence ID" value="MBK1787484.1"/>
    <property type="molecule type" value="Genomic_DNA"/>
</dbReference>
<evidence type="ECO:0000256" key="4">
    <source>
        <dbReference type="SAM" id="MobiDB-lite"/>
    </source>
</evidence>
<accession>A0A934QY87</accession>
<dbReference type="PANTHER" id="PTHR43537">
    <property type="entry name" value="TRANSCRIPTIONAL REGULATOR, GNTR FAMILY"/>
    <property type="match status" value="1"/>
</dbReference>
<dbReference type="SUPFAM" id="SSF46785">
    <property type="entry name" value="Winged helix' DNA-binding domain"/>
    <property type="match status" value="1"/>
</dbReference>
<keyword evidence="7" id="KW-1185">Reference proteome</keyword>
<evidence type="ECO:0000256" key="2">
    <source>
        <dbReference type="ARBA" id="ARBA00023125"/>
    </source>
</evidence>
<feature type="domain" description="HTH gntR-type" evidence="5">
    <location>
        <begin position="15"/>
        <end position="83"/>
    </location>
</feature>
<dbReference type="Proteomes" id="UP000635245">
    <property type="component" value="Unassembled WGS sequence"/>
</dbReference>
<dbReference type="Gene3D" id="1.10.10.10">
    <property type="entry name" value="Winged helix-like DNA-binding domain superfamily/Winged helix DNA-binding domain"/>
    <property type="match status" value="1"/>
</dbReference>
<dbReference type="Gene3D" id="1.20.120.530">
    <property type="entry name" value="GntR ligand-binding domain-like"/>
    <property type="match status" value="1"/>
</dbReference>
<dbReference type="InterPro" id="IPR036390">
    <property type="entry name" value="WH_DNA-bd_sf"/>
</dbReference>
<dbReference type="Pfam" id="PF07729">
    <property type="entry name" value="FCD"/>
    <property type="match status" value="1"/>
</dbReference>
<organism evidence="6 7">
    <name type="scientific">Prauserella cavernicola</name>
    <dbReference type="NCBI Taxonomy" id="2800127"/>
    <lineage>
        <taxon>Bacteria</taxon>
        <taxon>Bacillati</taxon>
        <taxon>Actinomycetota</taxon>
        <taxon>Actinomycetes</taxon>
        <taxon>Pseudonocardiales</taxon>
        <taxon>Pseudonocardiaceae</taxon>
        <taxon>Prauserella</taxon>
    </lineage>
</organism>